<gene>
    <name evidence="2" type="ORF">GLP40_21575</name>
</gene>
<reference evidence="2 3" key="1">
    <citation type="submission" date="2019-11" db="EMBL/GenBank/DDBJ databases">
        <title>Nocardia sp. nov. CT2-14 isolated from soil.</title>
        <authorList>
            <person name="Kanchanasin P."/>
            <person name="Tanasupawat S."/>
            <person name="Yuki M."/>
            <person name="Kudo T."/>
        </authorList>
    </citation>
    <scope>NUCLEOTIDE SEQUENCE [LARGE SCALE GENOMIC DNA]</scope>
    <source>
        <strain evidence="2 3">CT2-14</strain>
    </source>
</reference>
<evidence type="ECO:0000256" key="1">
    <source>
        <dbReference type="SAM" id="Phobius"/>
    </source>
</evidence>
<organism evidence="2 3">
    <name type="scientific">Nocardia aurantiaca</name>
    <dbReference type="NCBI Taxonomy" id="2675850"/>
    <lineage>
        <taxon>Bacteria</taxon>
        <taxon>Bacillati</taxon>
        <taxon>Actinomycetota</taxon>
        <taxon>Actinomycetes</taxon>
        <taxon>Mycobacteriales</taxon>
        <taxon>Nocardiaceae</taxon>
        <taxon>Nocardia</taxon>
    </lineage>
</organism>
<dbReference type="Proteomes" id="UP000432464">
    <property type="component" value="Unassembled WGS sequence"/>
</dbReference>
<keyword evidence="1" id="KW-1133">Transmembrane helix</keyword>
<keyword evidence="1" id="KW-0472">Membrane</keyword>
<name>A0A6I3L0R6_9NOCA</name>
<evidence type="ECO:0000313" key="2">
    <source>
        <dbReference type="EMBL" id="MTE15351.1"/>
    </source>
</evidence>
<dbReference type="EMBL" id="WMBB01000010">
    <property type="protein sequence ID" value="MTE15351.1"/>
    <property type="molecule type" value="Genomic_DNA"/>
</dbReference>
<dbReference type="InterPro" id="IPR025443">
    <property type="entry name" value="DUF4307"/>
</dbReference>
<keyword evidence="3" id="KW-1185">Reference proteome</keyword>
<accession>A0A6I3L0R6</accession>
<dbReference type="RefSeq" id="WP_154789803.1">
    <property type="nucleotide sequence ID" value="NZ_WMBB01000010.1"/>
</dbReference>
<protein>
    <submittedName>
        <fullName evidence="2">DUF4307 domain-containing protein</fullName>
    </submittedName>
</protein>
<keyword evidence="1" id="KW-0812">Transmembrane</keyword>
<evidence type="ECO:0000313" key="3">
    <source>
        <dbReference type="Proteomes" id="UP000432464"/>
    </source>
</evidence>
<dbReference type="AlphaFoldDB" id="A0A6I3L0R6"/>
<sequence>MSERPADRYGIAPRKTRRWLPYALGAVVILAGLGVAYLGYRTYGPQDIEADRIGYAIVDDSTVSVDFKVTRKDPGKAVACFVRAMDGDTDEVGRREVLVPGSDSGTVRVVTTIKTSRRAGAGNVYGCTDHVPAYLRAGD</sequence>
<feature type="transmembrane region" description="Helical" evidence="1">
    <location>
        <begin position="20"/>
        <end position="40"/>
    </location>
</feature>
<comment type="caution">
    <text evidence="2">The sequence shown here is derived from an EMBL/GenBank/DDBJ whole genome shotgun (WGS) entry which is preliminary data.</text>
</comment>
<proteinExistence type="predicted"/>
<dbReference type="Pfam" id="PF14155">
    <property type="entry name" value="DUF4307"/>
    <property type="match status" value="1"/>
</dbReference>